<organism evidence="1 2">
    <name type="scientific">Streptomyces yanii</name>
    <dbReference type="NCBI Taxonomy" id="78510"/>
    <lineage>
        <taxon>Bacteria</taxon>
        <taxon>Bacillati</taxon>
        <taxon>Actinomycetota</taxon>
        <taxon>Actinomycetes</taxon>
        <taxon>Kitasatosporales</taxon>
        <taxon>Streptomycetaceae</taxon>
        <taxon>Streptomyces</taxon>
    </lineage>
</organism>
<evidence type="ECO:0000313" key="1">
    <source>
        <dbReference type="EMBL" id="MFB9578109.1"/>
    </source>
</evidence>
<evidence type="ECO:0000313" key="2">
    <source>
        <dbReference type="Proteomes" id="UP001589710"/>
    </source>
</evidence>
<accession>A0ABV5RMJ8</accession>
<dbReference type="EMBL" id="JBHMCG010000165">
    <property type="protein sequence ID" value="MFB9578109.1"/>
    <property type="molecule type" value="Genomic_DNA"/>
</dbReference>
<protein>
    <submittedName>
        <fullName evidence="1">Uncharacterized protein</fullName>
    </submittedName>
</protein>
<reference evidence="1 2" key="1">
    <citation type="submission" date="2024-09" db="EMBL/GenBank/DDBJ databases">
        <authorList>
            <person name="Sun Q."/>
            <person name="Mori K."/>
        </authorList>
    </citation>
    <scope>NUCLEOTIDE SEQUENCE [LARGE SCALE GENOMIC DNA]</scope>
    <source>
        <strain evidence="1 2">JCM 3331</strain>
    </source>
</reference>
<comment type="caution">
    <text evidence="1">The sequence shown here is derived from an EMBL/GenBank/DDBJ whole genome shotgun (WGS) entry which is preliminary data.</text>
</comment>
<sequence>METSIDPSDTHLGNWLGSRQSNVSTIGAVSDDWRLRVDMGHREPPYVRSGSVRAEETPHDILNRLPENLLQVSDPEVTDWAYFSGLVATDR</sequence>
<name>A0ABV5RMJ8_9ACTN</name>
<gene>
    <name evidence="1" type="ORF">ACFFTL_39065</name>
</gene>
<keyword evidence="2" id="KW-1185">Reference proteome</keyword>
<proteinExistence type="predicted"/>
<dbReference type="Proteomes" id="UP001589710">
    <property type="component" value="Unassembled WGS sequence"/>
</dbReference>
<dbReference type="RefSeq" id="WP_345517443.1">
    <property type="nucleotide sequence ID" value="NZ_BAAAXD010000045.1"/>
</dbReference>